<evidence type="ECO:0008006" key="3">
    <source>
        <dbReference type="Google" id="ProtNLM"/>
    </source>
</evidence>
<dbReference type="Proteomes" id="UP000187203">
    <property type="component" value="Unassembled WGS sequence"/>
</dbReference>
<proteinExistence type="predicted"/>
<dbReference type="PANTHER" id="PTHR47926">
    <property type="entry name" value="PENTATRICOPEPTIDE REPEAT-CONTAINING PROTEIN"/>
    <property type="match status" value="1"/>
</dbReference>
<dbReference type="Pfam" id="PF20431">
    <property type="entry name" value="E_motif"/>
    <property type="match status" value="1"/>
</dbReference>
<evidence type="ECO:0000313" key="2">
    <source>
        <dbReference type="Proteomes" id="UP000187203"/>
    </source>
</evidence>
<dbReference type="PANTHER" id="PTHR47926:SF452">
    <property type="entry name" value="PENTATRICOPEPTIDE REPEAT-CONTAINING PROTEIN"/>
    <property type="match status" value="1"/>
</dbReference>
<dbReference type="EMBL" id="AWUE01019816">
    <property type="protein sequence ID" value="OMO71374.1"/>
    <property type="molecule type" value="Genomic_DNA"/>
</dbReference>
<dbReference type="STRING" id="93759.A0A1R3HM32"/>
<dbReference type="GO" id="GO:0003723">
    <property type="term" value="F:RNA binding"/>
    <property type="evidence" value="ECO:0007669"/>
    <property type="project" value="InterPro"/>
</dbReference>
<dbReference type="InterPro" id="IPR046848">
    <property type="entry name" value="E_motif"/>
</dbReference>
<dbReference type="Gene3D" id="1.25.40.10">
    <property type="entry name" value="Tetratricopeptide repeat domain"/>
    <property type="match status" value="1"/>
</dbReference>
<name>A0A1R3HM32_9ROSI</name>
<dbReference type="AlphaFoldDB" id="A0A1R3HM32"/>
<organism evidence="1 2">
    <name type="scientific">Corchorus olitorius</name>
    <dbReference type="NCBI Taxonomy" id="93759"/>
    <lineage>
        <taxon>Eukaryota</taxon>
        <taxon>Viridiplantae</taxon>
        <taxon>Streptophyta</taxon>
        <taxon>Embryophyta</taxon>
        <taxon>Tracheophyta</taxon>
        <taxon>Spermatophyta</taxon>
        <taxon>Magnoliopsida</taxon>
        <taxon>eudicotyledons</taxon>
        <taxon>Gunneridae</taxon>
        <taxon>Pentapetalae</taxon>
        <taxon>rosids</taxon>
        <taxon>malvids</taxon>
        <taxon>Malvales</taxon>
        <taxon>Malvaceae</taxon>
        <taxon>Grewioideae</taxon>
        <taxon>Apeibeae</taxon>
        <taxon>Corchorus</taxon>
    </lineage>
</organism>
<reference evidence="2" key="1">
    <citation type="submission" date="2013-09" db="EMBL/GenBank/DDBJ databases">
        <title>Corchorus olitorius genome sequencing.</title>
        <authorList>
            <person name="Alam M."/>
            <person name="Haque M.S."/>
            <person name="Islam M.S."/>
            <person name="Emdad E.M."/>
            <person name="Islam M.M."/>
            <person name="Ahmed B."/>
            <person name="Halim A."/>
            <person name="Hossen Q.M.M."/>
            <person name="Hossain M.Z."/>
            <person name="Ahmed R."/>
            <person name="Khan M.M."/>
            <person name="Islam R."/>
            <person name="Rashid M.M."/>
            <person name="Khan S.A."/>
            <person name="Rahman M.S."/>
            <person name="Alam M."/>
            <person name="Yahiya A.S."/>
            <person name="Khan M.S."/>
            <person name="Azam M.S."/>
            <person name="Haque T."/>
            <person name="Lashkar M.Z.H."/>
            <person name="Akhand A.I."/>
            <person name="Morshed G."/>
            <person name="Roy S."/>
            <person name="Uddin K.S."/>
            <person name="Rabeya T."/>
            <person name="Hossain A.S."/>
            <person name="Chowdhury A."/>
            <person name="Snigdha A.R."/>
            <person name="Mortoza M.S."/>
            <person name="Matin S.A."/>
            <person name="Hoque S.M.E."/>
            <person name="Islam M.K."/>
            <person name="Roy D.K."/>
            <person name="Haider R."/>
            <person name="Moosa M.M."/>
            <person name="Elias S.M."/>
            <person name="Hasan A.M."/>
            <person name="Jahan S."/>
            <person name="Shafiuddin M."/>
            <person name="Mahmood N."/>
            <person name="Shommy N.S."/>
        </authorList>
    </citation>
    <scope>NUCLEOTIDE SEQUENCE [LARGE SCALE GENOMIC DNA]</scope>
    <source>
        <strain evidence="2">cv. O-4</strain>
    </source>
</reference>
<accession>A0A1R3HM32</accession>
<keyword evidence="2" id="KW-1185">Reference proteome</keyword>
<sequence length="150" mass="16631">MLQLNVLPNAVTLASVLPACSLLGSIDFDMLGKAGRVDEAYEFVEQLGEEGNFLEIWGSLLASCRLHKKIDLGEVVAKKLLQMSTGNSMSGYHVMLSNIYAEEGNWNNVDRVRKAMKEKGMRKDVGCSWIEIAGCVNYFSSKDQEHPQSD</sequence>
<dbReference type="GO" id="GO:0009451">
    <property type="term" value="P:RNA modification"/>
    <property type="evidence" value="ECO:0007669"/>
    <property type="project" value="InterPro"/>
</dbReference>
<dbReference type="InterPro" id="IPR046960">
    <property type="entry name" value="PPR_At4g14850-like_plant"/>
</dbReference>
<dbReference type="InterPro" id="IPR011990">
    <property type="entry name" value="TPR-like_helical_dom_sf"/>
</dbReference>
<protein>
    <recommendedName>
        <fullName evidence="3">Pentatricopeptide repeat-containing protein</fullName>
    </recommendedName>
</protein>
<comment type="caution">
    <text evidence="1">The sequence shown here is derived from an EMBL/GenBank/DDBJ whole genome shotgun (WGS) entry which is preliminary data.</text>
</comment>
<gene>
    <name evidence="1" type="ORF">COLO4_28281</name>
</gene>
<evidence type="ECO:0000313" key="1">
    <source>
        <dbReference type="EMBL" id="OMO71374.1"/>
    </source>
</evidence>
<dbReference type="OrthoDB" id="185373at2759"/>